<dbReference type="InterPro" id="IPR036554">
    <property type="entry name" value="GHMP_kinase_C_sf"/>
</dbReference>
<evidence type="ECO:0000313" key="10">
    <source>
        <dbReference type="EMBL" id="KRM68030.1"/>
    </source>
</evidence>
<dbReference type="STRING" id="1423781.FD06_GL000148"/>
<protein>
    <recommendedName>
        <fullName evidence="2">diphosphomevalonate decarboxylase</fullName>
        <ecNumber evidence="2">4.1.1.33</ecNumber>
    </recommendedName>
</protein>
<evidence type="ECO:0000256" key="6">
    <source>
        <dbReference type="ARBA" id="ARBA00023098"/>
    </source>
</evidence>
<accession>A0A0R2ALH6</accession>
<dbReference type="PANTHER" id="PTHR10977:SF3">
    <property type="entry name" value="DIPHOSPHOMEVALONATE DECARBOXYLASE"/>
    <property type="match status" value="1"/>
</dbReference>
<evidence type="ECO:0000256" key="3">
    <source>
        <dbReference type="ARBA" id="ARBA00022516"/>
    </source>
</evidence>
<feature type="domain" description="Diphosphomevalonate decarboxylase-like N-terminal" evidence="9">
    <location>
        <begin position="12"/>
        <end position="164"/>
    </location>
</feature>
<dbReference type="SUPFAM" id="SSF54211">
    <property type="entry name" value="Ribosomal protein S5 domain 2-like"/>
    <property type="match status" value="1"/>
</dbReference>
<dbReference type="Gene3D" id="3.30.230.10">
    <property type="match status" value="1"/>
</dbReference>
<dbReference type="InterPro" id="IPR014721">
    <property type="entry name" value="Ribsml_uS5_D2-typ_fold_subgr"/>
</dbReference>
<dbReference type="Pfam" id="PF22700">
    <property type="entry name" value="MVD-like_N"/>
    <property type="match status" value="1"/>
</dbReference>
<evidence type="ECO:0000313" key="11">
    <source>
        <dbReference type="Proteomes" id="UP000052012"/>
    </source>
</evidence>
<dbReference type="FunFam" id="3.30.230.10:FF:000072">
    <property type="entry name" value="Diphosphomevalonate decarboxylase"/>
    <property type="match status" value="1"/>
</dbReference>
<dbReference type="RefSeq" id="WP_056966348.1">
    <property type="nucleotide sequence ID" value="NZ_AYYQ01000031.1"/>
</dbReference>
<evidence type="ECO:0000256" key="7">
    <source>
        <dbReference type="ARBA" id="ARBA00023239"/>
    </source>
</evidence>
<comment type="similarity">
    <text evidence="1">Belongs to the diphosphomevalonate decarboxylase family.</text>
</comment>
<evidence type="ECO:0000256" key="4">
    <source>
        <dbReference type="ARBA" id="ARBA00022741"/>
    </source>
</evidence>
<dbReference type="InterPro" id="IPR041431">
    <property type="entry name" value="Mvd1_C"/>
</dbReference>
<dbReference type="EC" id="4.1.1.33" evidence="2"/>
<keyword evidence="6" id="KW-0443">Lipid metabolism</keyword>
<evidence type="ECO:0000259" key="8">
    <source>
        <dbReference type="Pfam" id="PF18376"/>
    </source>
</evidence>
<sequence>MHLSNGFITARAHTNIALIKYWGKKNDDLIIPNNNSLSLTLDEFYTDTSVKFSNELSKDSIFLDDVDISNSTKIVNFLDIIREKASISEYAYVKSYNNVPTSAGLASSASGFAALAAAASKAAGLQLTSKELSKLARRGSGSATRSIFGGFAEWIKGNTDNDSYGVEIENPVTMDINMIAVVLNDQPKKISSRVGMKRSVETSPYYNAWVKQCEVDLIKAKTAIKENDFNTLGKISESNAMRMHALTMSAEPAFMYFNNDSIQVINSVKTLRENGVECYFTMDAGPNVKIICKSKDIKKIKAALTKTFNDEQIVVSKPGCGVQFIN</sequence>
<proteinExistence type="inferred from homology"/>
<evidence type="ECO:0000259" key="9">
    <source>
        <dbReference type="Pfam" id="PF22700"/>
    </source>
</evidence>
<dbReference type="EMBL" id="AYYQ01000031">
    <property type="protein sequence ID" value="KRM68030.1"/>
    <property type="molecule type" value="Genomic_DNA"/>
</dbReference>
<keyword evidence="7" id="KW-0456">Lyase</keyword>
<dbReference type="SUPFAM" id="SSF55060">
    <property type="entry name" value="GHMP Kinase, C-terminal domain"/>
    <property type="match status" value="1"/>
</dbReference>
<dbReference type="InterPro" id="IPR005935">
    <property type="entry name" value="Mev_decarb"/>
</dbReference>
<evidence type="ECO:0000256" key="1">
    <source>
        <dbReference type="ARBA" id="ARBA00008831"/>
    </source>
</evidence>
<dbReference type="AlphaFoldDB" id="A0A0R2ALH6"/>
<keyword evidence="3" id="KW-0444">Lipid biosynthesis</keyword>
<evidence type="ECO:0000256" key="2">
    <source>
        <dbReference type="ARBA" id="ARBA00012296"/>
    </source>
</evidence>
<comment type="caution">
    <text evidence="10">The sequence shown here is derived from an EMBL/GenBank/DDBJ whole genome shotgun (WGS) entry which is preliminary data.</text>
</comment>
<dbReference type="GO" id="GO:0019287">
    <property type="term" value="P:isopentenyl diphosphate biosynthetic process, mevalonate pathway"/>
    <property type="evidence" value="ECO:0007669"/>
    <property type="project" value="InterPro"/>
</dbReference>
<dbReference type="GO" id="GO:0005524">
    <property type="term" value="F:ATP binding"/>
    <property type="evidence" value="ECO:0007669"/>
    <property type="project" value="UniProtKB-KW"/>
</dbReference>
<gene>
    <name evidence="10" type="ORF">FD06_GL000148</name>
</gene>
<dbReference type="InterPro" id="IPR029765">
    <property type="entry name" value="Mev_diP_decarb"/>
</dbReference>
<dbReference type="GO" id="GO:0005829">
    <property type="term" value="C:cytosol"/>
    <property type="evidence" value="ECO:0007669"/>
    <property type="project" value="InterPro"/>
</dbReference>
<dbReference type="OrthoDB" id="5498344at2"/>
<dbReference type="PIRSF" id="PIRSF015950">
    <property type="entry name" value="Mev_P_decrbx"/>
    <property type="match status" value="1"/>
</dbReference>
<dbReference type="InterPro" id="IPR020568">
    <property type="entry name" value="Ribosomal_Su5_D2-typ_SF"/>
</dbReference>
<evidence type="ECO:0000256" key="5">
    <source>
        <dbReference type="ARBA" id="ARBA00022840"/>
    </source>
</evidence>
<dbReference type="Proteomes" id="UP000052012">
    <property type="component" value="Unassembled WGS sequence"/>
</dbReference>
<dbReference type="GO" id="GO:0004163">
    <property type="term" value="F:diphosphomevalonate decarboxylase activity"/>
    <property type="evidence" value="ECO:0007669"/>
    <property type="project" value="UniProtKB-EC"/>
</dbReference>
<organism evidence="10 11">
    <name type="scientific">Apilactobacillus ozensis DSM 23829 = JCM 17196</name>
    <dbReference type="NCBI Taxonomy" id="1423781"/>
    <lineage>
        <taxon>Bacteria</taxon>
        <taxon>Bacillati</taxon>
        <taxon>Bacillota</taxon>
        <taxon>Bacilli</taxon>
        <taxon>Lactobacillales</taxon>
        <taxon>Lactobacillaceae</taxon>
        <taxon>Apilactobacillus</taxon>
    </lineage>
</organism>
<keyword evidence="5" id="KW-0067">ATP-binding</keyword>
<feature type="domain" description="Mvd1 C-terminal" evidence="8">
    <location>
        <begin position="179"/>
        <end position="312"/>
    </location>
</feature>
<dbReference type="PATRIC" id="fig|1423781.4.peg.150"/>
<keyword evidence="4" id="KW-0547">Nucleotide-binding</keyword>
<dbReference type="Gene3D" id="3.30.70.890">
    <property type="entry name" value="GHMP kinase, C-terminal domain"/>
    <property type="match status" value="1"/>
</dbReference>
<dbReference type="InterPro" id="IPR053859">
    <property type="entry name" value="MVD-like_N"/>
</dbReference>
<dbReference type="Pfam" id="PF18376">
    <property type="entry name" value="MDD_C"/>
    <property type="match status" value="1"/>
</dbReference>
<reference evidence="10 11" key="1">
    <citation type="journal article" date="2015" name="Genome Announc.">
        <title>Expanding the biotechnology potential of lactobacilli through comparative genomics of 213 strains and associated genera.</title>
        <authorList>
            <person name="Sun Z."/>
            <person name="Harris H.M."/>
            <person name="McCann A."/>
            <person name="Guo C."/>
            <person name="Argimon S."/>
            <person name="Zhang W."/>
            <person name="Yang X."/>
            <person name="Jeffery I.B."/>
            <person name="Cooney J.C."/>
            <person name="Kagawa T.F."/>
            <person name="Liu W."/>
            <person name="Song Y."/>
            <person name="Salvetti E."/>
            <person name="Wrobel A."/>
            <person name="Rasinkangas P."/>
            <person name="Parkhill J."/>
            <person name="Rea M.C."/>
            <person name="O'Sullivan O."/>
            <person name="Ritari J."/>
            <person name="Douillard F.P."/>
            <person name="Paul Ross R."/>
            <person name="Yang R."/>
            <person name="Briner A.E."/>
            <person name="Felis G.E."/>
            <person name="de Vos W.M."/>
            <person name="Barrangou R."/>
            <person name="Klaenhammer T.R."/>
            <person name="Caufield P.W."/>
            <person name="Cui Y."/>
            <person name="Zhang H."/>
            <person name="O'Toole P.W."/>
        </authorList>
    </citation>
    <scope>NUCLEOTIDE SEQUENCE [LARGE SCALE GENOMIC DNA]</scope>
    <source>
        <strain evidence="10 11">DSM 23829</strain>
    </source>
</reference>
<dbReference type="PANTHER" id="PTHR10977">
    <property type="entry name" value="DIPHOSPHOMEVALONATE DECARBOXYLASE"/>
    <property type="match status" value="1"/>
</dbReference>
<dbReference type="NCBIfam" id="TIGR01240">
    <property type="entry name" value="mevDPdecarb"/>
    <property type="match status" value="1"/>
</dbReference>
<keyword evidence="11" id="KW-1185">Reference proteome</keyword>
<name>A0A0R2ALH6_9LACO</name>